<keyword evidence="4" id="KW-1185">Reference proteome</keyword>
<keyword evidence="2" id="KW-0812">Transmembrane</keyword>
<keyword evidence="2" id="KW-0472">Membrane</keyword>
<feature type="transmembrane region" description="Helical" evidence="2">
    <location>
        <begin position="38"/>
        <end position="57"/>
    </location>
</feature>
<evidence type="ECO:0000256" key="1">
    <source>
        <dbReference type="SAM" id="MobiDB-lite"/>
    </source>
</evidence>
<dbReference type="EMBL" id="ASPP01030040">
    <property type="protein sequence ID" value="ETO04150.1"/>
    <property type="molecule type" value="Genomic_DNA"/>
</dbReference>
<feature type="region of interest" description="Disordered" evidence="1">
    <location>
        <begin position="1"/>
        <end position="28"/>
    </location>
</feature>
<sequence>PQPLSKKKNCVRPHPKPKQRKIRGSHSALKKKQKRLHFFYCDLFFFFFVEMILNIWGEKKINGKNIENKWKKRGKQWKINGKNVEMKVGKGTLKNFY</sequence>
<name>X6LTU2_RETFI</name>
<organism evidence="3 4">
    <name type="scientific">Reticulomyxa filosa</name>
    <dbReference type="NCBI Taxonomy" id="46433"/>
    <lineage>
        <taxon>Eukaryota</taxon>
        <taxon>Sar</taxon>
        <taxon>Rhizaria</taxon>
        <taxon>Retaria</taxon>
        <taxon>Foraminifera</taxon>
        <taxon>Monothalamids</taxon>
        <taxon>Reticulomyxidae</taxon>
        <taxon>Reticulomyxa</taxon>
    </lineage>
</organism>
<comment type="caution">
    <text evidence="3">The sequence shown here is derived from an EMBL/GenBank/DDBJ whole genome shotgun (WGS) entry which is preliminary data.</text>
</comment>
<reference evidence="3 4" key="1">
    <citation type="journal article" date="2013" name="Curr. Biol.">
        <title>The Genome of the Foraminiferan Reticulomyxa filosa.</title>
        <authorList>
            <person name="Glockner G."/>
            <person name="Hulsmann N."/>
            <person name="Schleicher M."/>
            <person name="Noegel A.A."/>
            <person name="Eichinger L."/>
            <person name="Gallinger C."/>
            <person name="Pawlowski J."/>
            <person name="Sierra R."/>
            <person name="Euteneuer U."/>
            <person name="Pillet L."/>
            <person name="Moustafa A."/>
            <person name="Platzer M."/>
            <person name="Groth M."/>
            <person name="Szafranski K."/>
            <person name="Schliwa M."/>
        </authorList>
    </citation>
    <scope>NUCLEOTIDE SEQUENCE [LARGE SCALE GENOMIC DNA]</scope>
</reference>
<dbReference type="AlphaFoldDB" id="X6LTU2"/>
<accession>X6LTU2</accession>
<protein>
    <submittedName>
        <fullName evidence="3">Uncharacterized protein</fullName>
    </submittedName>
</protein>
<dbReference type="Proteomes" id="UP000023152">
    <property type="component" value="Unassembled WGS sequence"/>
</dbReference>
<keyword evidence="2" id="KW-1133">Transmembrane helix</keyword>
<evidence type="ECO:0000313" key="3">
    <source>
        <dbReference type="EMBL" id="ETO04150.1"/>
    </source>
</evidence>
<proteinExistence type="predicted"/>
<evidence type="ECO:0000313" key="4">
    <source>
        <dbReference type="Proteomes" id="UP000023152"/>
    </source>
</evidence>
<feature type="non-terminal residue" evidence="3">
    <location>
        <position position="1"/>
    </location>
</feature>
<gene>
    <name evidence="3" type="ORF">RFI_33252</name>
</gene>
<evidence type="ECO:0000256" key="2">
    <source>
        <dbReference type="SAM" id="Phobius"/>
    </source>
</evidence>